<protein>
    <submittedName>
        <fullName evidence="2">Uncharacterized protein</fullName>
    </submittedName>
</protein>
<feature type="compositionally biased region" description="Polar residues" evidence="1">
    <location>
        <begin position="21"/>
        <end position="32"/>
    </location>
</feature>
<evidence type="ECO:0000256" key="1">
    <source>
        <dbReference type="SAM" id="MobiDB-lite"/>
    </source>
</evidence>
<feature type="region of interest" description="Disordered" evidence="1">
    <location>
        <begin position="1"/>
        <end position="32"/>
    </location>
</feature>
<accession>A0A8S5Q222</accession>
<name>A0A8S5Q222_9CAUD</name>
<feature type="compositionally biased region" description="Polar residues" evidence="1">
    <location>
        <begin position="1"/>
        <end position="10"/>
    </location>
</feature>
<sequence>MSVSSNNQYQLKHRSGPLASVTWQSGTTTMHR</sequence>
<organism evidence="2">
    <name type="scientific">Siphoviridae sp. ctOCb13</name>
    <dbReference type="NCBI Taxonomy" id="2825477"/>
    <lineage>
        <taxon>Viruses</taxon>
        <taxon>Duplodnaviria</taxon>
        <taxon>Heunggongvirae</taxon>
        <taxon>Uroviricota</taxon>
        <taxon>Caudoviricetes</taxon>
    </lineage>
</organism>
<reference evidence="2" key="1">
    <citation type="journal article" date="2021" name="Proc. Natl. Acad. Sci. U.S.A.">
        <title>A Catalog of Tens of Thousands of Viruses from Human Metagenomes Reveals Hidden Associations with Chronic Diseases.</title>
        <authorList>
            <person name="Tisza M.J."/>
            <person name="Buck C.B."/>
        </authorList>
    </citation>
    <scope>NUCLEOTIDE SEQUENCE</scope>
    <source>
        <strain evidence="2">CtOCb13</strain>
    </source>
</reference>
<evidence type="ECO:0000313" key="2">
    <source>
        <dbReference type="EMBL" id="DAE12717.1"/>
    </source>
</evidence>
<proteinExistence type="predicted"/>
<dbReference type="EMBL" id="BK015555">
    <property type="protein sequence ID" value="DAE12717.1"/>
    <property type="molecule type" value="Genomic_DNA"/>
</dbReference>